<dbReference type="RefSeq" id="WP_133901465.1">
    <property type="nucleotide sequence ID" value="NZ_SOCP01000002.1"/>
</dbReference>
<sequence length="335" mass="36359">MQKVVQLGEVTCPSGQLVVVDGGYLSGWSGDRSPAEIDPVVLGVDDEALAKEISGSVDFDILGPDAVAAARSFDRQPGTALYDVPASGTSDMAAIFEDHCREHGFDAFLAAREDRVPHRERVRRSADGSFLMFGIPVVAVGGVPADRAVRVEATPRHFGDLGVRWQEISLRVADDIVARSVRLGDVGVDWARLAFADADALGEWRHHAALDGRADVAFWGSSRDEAVAEFGGTELPEGVHGWENLELEAAIERYEAVESWSEAAPDRLLRLDFRPHSHHYQVMRRVRASDHESGTVTVAGAEVLFAMTSWGDGYFPVHADYSPAGELLAVRVVFA</sequence>
<name>A0A4R7W2F6_9PSEU</name>
<accession>A0A4R7W2F6</accession>
<gene>
    <name evidence="1" type="ORF">CLV71_102264</name>
</gene>
<reference evidence="1 2" key="1">
    <citation type="submission" date="2019-03" db="EMBL/GenBank/DDBJ databases">
        <title>Genomic Encyclopedia of Archaeal and Bacterial Type Strains, Phase II (KMG-II): from individual species to whole genera.</title>
        <authorList>
            <person name="Goeker M."/>
        </authorList>
    </citation>
    <scope>NUCLEOTIDE SEQUENCE [LARGE SCALE GENOMIC DNA]</scope>
    <source>
        <strain evidence="1 2">DSM 45499</strain>
    </source>
</reference>
<comment type="caution">
    <text evidence="1">The sequence shown here is derived from an EMBL/GenBank/DDBJ whole genome shotgun (WGS) entry which is preliminary data.</text>
</comment>
<dbReference type="AlphaFoldDB" id="A0A4R7W2F6"/>
<evidence type="ECO:0000313" key="1">
    <source>
        <dbReference type="EMBL" id="TDV56198.1"/>
    </source>
</evidence>
<evidence type="ECO:0000313" key="2">
    <source>
        <dbReference type="Proteomes" id="UP000294927"/>
    </source>
</evidence>
<organism evidence="1 2">
    <name type="scientific">Actinophytocola oryzae</name>
    <dbReference type="NCBI Taxonomy" id="502181"/>
    <lineage>
        <taxon>Bacteria</taxon>
        <taxon>Bacillati</taxon>
        <taxon>Actinomycetota</taxon>
        <taxon>Actinomycetes</taxon>
        <taxon>Pseudonocardiales</taxon>
        <taxon>Pseudonocardiaceae</taxon>
    </lineage>
</organism>
<proteinExistence type="predicted"/>
<keyword evidence="2" id="KW-1185">Reference proteome</keyword>
<dbReference type="Proteomes" id="UP000294927">
    <property type="component" value="Unassembled WGS sequence"/>
</dbReference>
<dbReference type="EMBL" id="SOCP01000002">
    <property type="protein sequence ID" value="TDV56198.1"/>
    <property type="molecule type" value="Genomic_DNA"/>
</dbReference>
<protein>
    <submittedName>
        <fullName evidence="1">Uncharacterized protein</fullName>
    </submittedName>
</protein>
<dbReference type="OrthoDB" id="4001405at2"/>